<dbReference type="EMBL" id="JAAAPK010000008">
    <property type="protein sequence ID" value="NBC43683.1"/>
    <property type="molecule type" value="Genomic_DNA"/>
</dbReference>
<protein>
    <recommendedName>
        <fullName evidence="4">Lipoprotein</fullName>
    </recommendedName>
</protein>
<keyword evidence="3" id="KW-1185">Reference proteome</keyword>
<organism evidence="2 3">
    <name type="scientific">Corallococcus exiguus</name>
    <dbReference type="NCBI Taxonomy" id="83462"/>
    <lineage>
        <taxon>Bacteria</taxon>
        <taxon>Pseudomonadati</taxon>
        <taxon>Myxococcota</taxon>
        <taxon>Myxococcia</taxon>
        <taxon>Myxococcales</taxon>
        <taxon>Cystobacterineae</taxon>
        <taxon>Myxococcaceae</taxon>
        <taxon>Corallococcus</taxon>
    </lineage>
</organism>
<evidence type="ECO:0000256" key="1">
    <source>
        <dbReference type="SAM" id="MobiDB-lite"/>
    </source>
</evidence>
<gene>
    <name evidence="2" type="ORF">GTZ93_28145</name>
</gene>
<feature type="region of interest" description="Disordered" evidence="1">
    <location>
        <begin position="189"/>
        <end position="208"/>
    </location>
</feature>
<dbReference type="AlphaFoldDB" id="A0A7X4YDY3"/>
<dbReference type="RefSeq" id="WP_139915797.1">
    <property type="nucleotide sequence ID" value="NZ_CBCSLE010000044.1"/>
</dbReference>
<dbReference type="Proteomes" id="UP000537825">
    <property type="component" value="Unassembled WGS sequence"/>
</dbReference>
<evidence type="ECO:0008006" key="4">
    <source>
        <dbReference type="Google" id="ProtNLM"/>
    </source>
</evidence>
<reference evidence="2 3" key="1">
    <citation type="submission" date="2020-01" db="EMBL/GenBank/DDBJ databases">
        <title>The draft genome sequence of Corallococcus exiguus DSM 14696.</title>
        <authorList>
            <person name="Zhang X."/>
            <person name="Zhu H."/>
        </authorList>
    </citation>
    <scope>NUCLEOTIDE SEQUENCE [LARGE SCALE GENOMIC DNA]</scope>
    <source>
        <strain evidence="2 3">DSM 14696</strain>
    </source>
</reference>
<proteinExistence type="predicted"/>
<evidence type="ECO:0000313" key="2">
    <source>
        <dbReference type="EMBL" id="NBC43683.1"/>
    </source>
</evidence>
<comment type="caution">
    <text evidence="2">The sequence shown here is derived from an EMBL/GenBank/DDBJ whole genome shotgun (WGS) entry which is preliminary data.</text>
</comment>
<accession>A0A7X4YDY3</accession>
<feature type="compositionally biased region" description="Low complexity" evidence="1">
    <location>
        <begin position="193"/>
        <end position="208"/>
    </location>
</feature>
<name>A0A7X4YDY3_9BACT</name>
<dbReference type="PROSITE" id="PS51257">
    <property type="entry name" value="PROKAR_LIPOPROTEIN"/>
    <property type="match status" value="1"/>
</dbReference>
<feature type="region of interest" description="Disordered" evidence="1">
    <location>
        <begin position="434"/>
        <end position="453"/>
    </location>
</feature>
<evidence type="ECO:0000313" key="3">
    <source>
        <dbReference type="Proteomes" id="UP000537825"/>
    </source>
</evidence>
<sequence length="453" mass="48923">MRRIIAIAVIAFASTGCPSKLTRRHSRAISEGIPKDINRFSLSLFVLPVSQAEPTQKSFFDLDGRGQAAAIEVAGIEGKKERLDNVKTLVGMSVKSPVVQGVSRLDRPKARLVTNLIHRPFSSGNYDPADRIVWAEVRINLMTDAYSIIGYDKVDTGYETVDLGKLTRTANWSVAGTVGTTNEAAATVSPVEGASTSTKTTGGASVTAGAGETFGEEVALRRRYTSLAVSLAPNGRSIGILREGISGIDLTGSTTIDLQFRAAKSESTQVFAVEVPKKADERIGLASGKATYAPCNQFLLSGTATAVVRHVHSEDARTISEHDDWVAFEWHSAPAKGERAVYSFEMDPVVLYRIKTRANDYIKVREGGRAVDLVMTDEAEVFKMRTWLAAAFNQLSALQDPMRPFVDDSDSQLAFSTDPGFVVERWVMNEKRCPANASKAGSNSPPADKAAAD</sequence>